<accession>A0AAN9SLI4</accession>
<name>A0AAN9SLI4_PSOTE</name>
<evidence type="ECO:0000313" key="2">
    <source>
        <dbReference type="Proteomes" id="UP001386955"/>
    </source>
</evidence>
<gene>
    <name evidence="1" type="ORF">VNO78_11493</name>
</gene>
<dbReference type="AlphaFoldDB" id="A0AAN9SLI4"/>
<proteinExistence type="predicted"/>
<comment type="caution">
    <text evidence="1">The sequence shown here is derived from an EMBL/GenBank/DDBJ whole genome shotgun (WGS) entry which is preliminary data.</text>
</comment>
<dbReference type="EMBL" id="JAYMYS010000003">
    <property type="protein sequence ID" value="KAK7400289.1"/>
    <property type="molecule type" value="Genomic_DNA"/>
</dbReference>
<reference evidence="1 2" key="1">
    <citation type="submission" date="2024-01" db="EMBL/GenBank/DDBJ databases">
        <title>The genomes of 5 underutilized Papilionoideae crops provide insights into root nodulation and disease resistanc.</title>
        <authorList>
            <person name="Jiang F."/>
        </authorList>
    </citation>
    <scope>NUCLEOTIDE SEQUENCE [LARGE SCALE GENOMIC DNA]</scope>
    <source>
        <strain evidence="1">DUOXIRENSHENG_FW03</strain>
        <tissue evidence="1">Leaves</tissue>
    </source>
</reference>
<sequence>MGGSRMILTRMDGCGHKVQSTNIVGSAGERLWRHQRISLETASCASHSIIGTRISHSLSATCSVTPKRHVATQFLVGCSEAAMKLCLIVVVSEKIFVAWLYRWLMPKLCLQVADLSSSCSDFSKLRVAVMYINVHPSLNYIC</sequence>
<keyword evidence="2" id="KW-1185">Reference proteome</keyword>
<organism evidence="1 2">
    <name type="scientific">Psophocarpus tetragonolobus</name>
    <name type="common">Winged bean</name>
    <name type="synonym">Dolichos tetragonolobus</name>
    <dbReference type="NCBI Taxonomy" id="3891"/>
    <lineage>
        <taxon>Eukaryota</taxon>
        <taxon>Viridiplantae</taxon>
        <taxon>Streptophyta</taxon>
        <taxon>Embryophyta</taxon>
        <taxon>Tracheophyta</taxon>
        <taxon>Spermatophyta</taxon>
        <taxon>Magnoliopsida</taxon>
        <taxon>eudicotyledons</taxon>
        <taxon>Gunneridae</taxon>
        <taxon>Pentapetalae</taxon>
        <taxon>rosids</taxon>
        <taxon>fabids</taxon>
        <taxon>Fabales</taxon>
        <taxon>Fabaceae</taxon>
        <taxon>Papilionoideae</taxon>
        <taxon>50 kb inversion clade</taxon>
        <taxon>NPAAA clade</taxon>
        <taxon>indigoferoid/millettioid clade</taxon>
        <taxon>Phaseoleae</taxon>
        <taxon>Psophocarpus</taxon>
    </lineage>
</organism>
<protein>
    <submittedName>
        <fullName evidence="1">Uncharacterized protein</fullName>
    </submittedName>
</protein>
<evidence type="ECO:0000313" key="1">
    <source>
        <dbReference type="EMBL" id="KAK7400289.1"/>
    </source>
</evidence>
<dbReference type="Proteomes" id="UP001386955">
    <property type="component" value="Unassembled WGS sequence"/>
</dbReference>